<evidence type="ECO:0000313" key="3">
    <source>
        <dbReference type="Proteomes" id="UP000322634"/>
    </source>
</evidence>
<name>A0A5D0TTC8_9ACTN</name>
<evidence type="ECO:0000256" key="1">
    <source>
        <dbReference type="SAM" id="MobiDB-lite"/>
    </source>
</evidence>
<evidence type="ECO:0000313" key="2">
    <source>
        <dbReference type="EMBL" id="TYC08565.1"/>
    </source>
</evidence>
<gene>
    <name evidence="2" type="ORF">FXF65_37355</name>
</gene>
<proteinExistence type="predicted"/>
<keyword evidence="3" id="KW-1185">Reference proteome</keyword>
<dbReference type="Proteomes" id="UP000322634">
    <property type="component" value="Unassembled WGS sequence"/>
</dbReference>
<sequence length="121" mass="13126">MRDFAPNPGARKRHRSPEPPAQPSQPTYTFTESNNDNGDEDPMVATLQSSIAANLAPLGITSISFAEDDEMIDARARIRNKEAGYKHISDGSHDRSLCGWTIAAAPRTSAPICPVCELLDC</sequence>
<comment type="caution">
    <text evidence="2">The sequence shown here is derived from an EMBL/GenBank/DDBJ whole genome shotgun (WGS) entry which is preliminary data.</text>
</comment>
<feature type="region of interest" description="Disordered" evidence="1">
    <location>
        <begin position="1"/>
        <end position="42"/>
    </location>
</feature>
<protein>
    <submittedName>
        <fullName evidence="2">Uncharacterized protein</fullName>
    </submittedName>
</protein>
<organism evidence="2 3">
    <name type="scientific">Actinomadura syzygii</name>
    <dbReference type="NCBI Taxonomy" id="1427538"/>
    <lineage>
        <taxon>Bacteria</taxon>
        <taxon>Bacillati</taxon>
        <taxon>Actinomycetota</taxon>
        <taxon>Actinomycetes</taxon>
        <taxon>Streptosporangiales</taxon>
        <taxon>Thermomonosporaceae</taxon>
        <taxon>Actinomadura</taxon>
    </lineage>
</organism>
<dbReference type="AlphaFoldDB" id="A0A5D0TTC8"/>
<feature type="compositionally biased region" description="Polar residues" evidence="1">
    <location>
        <begin position="24"/>
        <end position="36"/>
    </location>
</feature>
<accession>A0A5D0TTC8</accession>
<dbReference type="RefSeq" id="WP_148354836.1">
    <property type="nucleotide sequence ID" value="NZ_JBHSBF010000002.1"/>
</dbReference>
<reference evidence="2 3" key="1">
    <citation type="submission" date="2019-08" db="EMBL/GenBank/DDBJ databases">
        <title>Actinomadura sp. nov. CYP1-5 isolated from mountain soil.</title>
        <authorList>
            <person name="Songsumanus A."/>
            <person name="Kuncharoen N."/>
            <person name="Kudo T."/>
            <person name="Yuki M."/>
            <person name="Igarashi Y."/>
            <person name="Tanasupawat S."/>
        </authorList>
    </citation>
    <scope>NUCLEOTIDE SEQUENCE [LARGE SCALE GENOMIC DNA]</scope>
    <source>
        <strain evidence="2 3">GKU157</strain>
    </source>
</reference>
<dbReference type="OrthoDB" id="4040067at2"/>
<dbReference type="EMBL" id="VSFF01000016">
    <property type="protein sequence ID" value="TYC08565.1"/>
    <property type="molecule type" value="Genomic_DNA"/>
</dbReference>